<dbReference type="NCBIfam" id="TIGR00350">
    <property type="entry name" value="lytR_cpsA_psr"/>
    <property type="match status" value="1"/>
</dbReference>
<accession>A0A1C0YUU0</accession>
<dbReference type="Gene3D" id="3.40.630.190">
    <property type="entry name" value="LCP protein"/>
    <property type="match status" value="1"/>
</dbReference>
<dbReference type="AlphaFoldDB" id="A0A1C0YUU0"/>
<dbReference type="Proteomes" id="UP000093482">
    <property type="component" value="Unassembled WGS sequence"/>
</dbReference>
<dbReference type="OrthoDB" id="27330at2"/>
<dbReference type="InterPro" id="IPR004474">
    <property type="entry name" value="LytR_CpsA_psr"/>
</dbReference>
<keyword evidence="4" id="KW-1185">Reference proteome</keyword>
<dbReference type="InterPro" id="IPR050922">
    <property type="entry name" value="LytR/CpsA/Psr_CW_biosynth"/>
</dbReference>
<reference evidence="3 4" key="1">
    <citation type="submission" date="2016-07" db="EMBL/GenBank/DDBJ databases">
        <title>Caryophanon latum genome sequencing.</title>
        <authorList>
            <person name="Verma A."/>
            <person name="Pal Y."/>
            <person name="Krishnamurthi S."/>
        </authorList>
    </citation>
    <scope>NUCLEOTIDE SEQUENCE [LARGE SCALE GENOMIC DNA]</scope>
    <source>
        <strain evidence="3 4">DSM 14151</strain>
    </source>
</reference>
<feature type="domain" description="Cell envelope-related transcriptional attenuator" evidence="2">
    <location>
        <begin position="73"/>
        <end position="216"/>
    </location>
</feature>
<evidence type="ECO:0000313" key="3">
    <source>
        <dbReference type="EMBL" id="OCS90909.1"/>
    </source>
</evidence>
<evidence type="ECO:0000256" key="1">
    <source>
        <dbReference type="ARBA" id="ARBA00006068"/>
    </source>
</evidence>
<dbReference type="Pfam" id="PF03816">
    <property type="entry name" value="LytR_cpsA_psr"/>
    <property type="match status" value="1"/>
</dbReference>
<evidence type="ECO:0000313" key="4">
    <source>
        <dbReference type="Proteomes" id="UP000093482"/>
    </source>
</evidence>
<gene>
    <name evidence="3" type="ORF">A6K76_02140</name>
</gene>
<sequence>MIATVILCMPLIWLANNYFVLERAFDNMIDGDETNIALAASKQEGFSSDKRQTIRPFSVLLLGVDEREHDVGRSDTMIVLTVNPALGTMKMLSIPRDTRAEIVGLGTVEKINHAYAHGGVDMARATVENFLQMPIDFYVKVNMEGFLHVIDTFDGVTIHNDLALTYKEYDFAEGAIALTGEEALIYSRIRYEDPRGDFGRQTRQRLLLQAILAEAQQPANVLLKLDDLIGTLGESIRMNFTKEQLMTLLMHYPSFEKDIEQLQLQKGTGQTIDGLWYYIVDENELYDVQQTLQQHLDAT</sequence>
<dbReference type="PANTHER" id="PTHR33392:SF6">
    <property type="entry name" value="POLYISOPRENYL-TEICHOIC ACID--PEPTIDOGLYCAN TEICHOIC ACID TRANSFERASE TAGU"/>
    <property type="match status" value="1"/>
</dbReference>
<name>A0A1C0YUU0_9BACL</name>
<proteinExistence type="inferred from homology"/>
<organism evidence="3 4">
    <name type="scientific">Caryophanon latum</name>
    <dbReference type="NCBI Taxonomy" id="33977"/>
    <lineage>
        <taxon>Bacteria</taxon>
        <taxon>Bacillati</taxon>
        <taxon>Bacillota</taxon>
        <taxon>Bacilli</taxon>
        <taxon>Bacillales</taxon>
        <taxon>Caryophanaceae</taxon>
        <taxon>Caryophanon</taxon>
    </lineage>
</organism>
<dbReference type="EMBL" id="MATO01000034">
    <property type="protein sequence ID" value="OCS90909.1"/>
    <property type="molecule type" value="Genomic_DNA"/>
</dbReference>
<protein>
    <recommendedName>
        <fullName evidence="2">Cell envelope-related transcriptional attenuator domain-containing protein</fullName>
    </recommendedName>
</protein>
<evidence type="ECO:0000259" key="2">
    <source>
        <dbReference type="Pfam" id="PF03816"/>
    </source>
</evidence>
<dbReference type="PANTHER" id="PTHR33392">
    <property type="entry name" value="POLYISOPRENYL-TEICHOIC ACID--PEPTIDOGLYCAN TEICHOIC ACID TRANSFERASE TAGU"/>
    <property type="match status" value="1"/>
</dbReference>
<comment type="similarity">
    <text evidence="1">Belongs to the LytR/CpsA/Psr (LCP) family.</text>
</comment>
<comment type="caution">
    <text evidence="3">The sequence shown here is derived from an EMBL/GenBank/DDBJ whole genome shotgun (WGS) entry which is preliminary data.</text>
</comment>